<organism evidence="5 6">
    <name type="scientific">Rhizophagus irregularis</name>
    <dbReference type="NCBI Taxonomy" id="588596"/>
    <lineage>
        <taxon>Eukaryota</taxon>
        <taxon>Fungi</taxon>
        <taxon>Fungi incertae sedis</taxon>
        <taxon>Mucoromycota</taxon>
        <taxon>Glomeromycotina</taxon>
        <taxon>Glomeromycetes</taxon>
        <taxon>Glomerales</taxon>
        <taxon>Glomeraceae</taxon>
        <taxon>Rhizophagus</taxon>
    </lineage>
</organism>
<proteinExistence type="predicted"/>
<dbReference type="PROSITE" id="PS50089">
    <property type="entry name" value="ZF_RING_2"/>
    <property type="match status" value="1"/>
</dbReference>
<dbReference type="EMBL" id="LLXL01002854">
    <property type="protein sequence ID" value="PKK59823.1"/>
    <property type="molecule type" value="Genomic_DNA"/>
</dbReference>
<feature type="compositionally biased region" description="Acidic residues" evidence="2">
    <location>
        <begin position="151"/>
        <end position="180"/>
    </location>
</feature>
<evidence type="ECO:0000313" key="5">
    <source>
        <dbReference type="EMBL" id="PKK59823.1"/>
    </source>
</evidence>
<evidence type="ECO:0000256" key="1">
    <source>
        <dbReference type="PROSITE-ProRule" id="PRU00175"/>
    </source>
</evidence>
<keyword evidence="1" id="KW-0479">Metal-binding</keyword>
<evidence type="ECO:0000313" key="6">
    <source>
        <dbReference type="Proteomes" id="UP000233469"/>
    </source>
</evidence>
<name>A0A2N1MDW6_9GLOM</name>
<dbReference type="SUPFAM" id="SSF57850">
    <property type="entry name" value="RING/U-box"/>
    <property type="match status" value="1"/>
</dbReference>
<feature type="compositionally biased region" description="Basic and acidic residues" evidence="2">
    <location>
        <begin position="135"/>
        <end position="150"/>
    </location>
</feature>
<keyword evidence="1" id="KW-0863">Zinc-finger</keyword>
<dbReference type="Gene3D" id="3.30.40.10">
    <property type="entry name" value="Zinc/RING finger domain, C3HC4 (zinc finger)"/>
    <property type="match status" value="1"/>
</dbReference>
<gene>
    <name evidence="5" type="ORF">RhiirC2_719548</name>
</gene>
<dbReference type="GO" id="GO:0008270">
    <property type="term" value="F:zinc ion binding"/>
    <property type="evidence" value="ECO:0007669"/>
    <property type="project" value="UniProtKB-KW"/>
</dbReference>
<dbReference type="VEuPathDB" id="FungiDB:RhiirFUN_024779"/>
<dbReference type="AlphaFoldDB" id="A0A2N1MDW6"/>
<accession>A0A2N1MDW6</accession>
<dbReference type="VEuPathDB" id="FungiDB:RhiirA1_506394"/>
<evidence type="ECO:0000259" key="4">
    <source>
        <dbReference type="PROSITE" id="PS50089"/>
    </source>
</evidence>
<feature type="domain" description="RING-type" evidence="4">
    <location>
        <begin position="78"/>
        <end position="120"/>
    </location>
</feature>
<reference evidence="5 6" key="1">
    <citation type="submission" date="2016-04" db="EMBL/GenBank/DDBJ databases">
        <title>Genome analyses suggest a sexual origin of heterokaryosis in a supposedly ancient asexual fungus.</title>
        <authorList>
            <person name="Ropars J."/>
            <person name="Sedzielewska K."/>
            <person name="Noel J."/>
            <person name="Charron P."/>
            <person name="Farinelli L."/>
            <person name="Marton T."/>
            <person name="Kruger M."/>
            <person name="Pelin A."/>
            <person name="Brachmann A."/>
            <person name="Corradi N."/>
        </authorList>
    </citation>
    <scope>NUCLEOTIDE SEQUENCE [LARGE SCALE GENOMIC DNA]</scope>
    <source>
        <strain evidence="5 6">C2</strain>
    </source>
</reference>
<keyword evidence="3" id="KW-0732">Signal</keyword>
<feature type="chain" id="PRO_5014768055" description="RING-type domain-containing protein" evidence="3">
    <location>
        <begin position="25"/>
        <end position="207"/>
    </location>
</feature>
<dbReference type="InterPro" id="IPR013083">
    <property type="entry name" value="Znf_RING/FYVE/PHD"/>
</dbReference>
<keyword evidence="1" id="KW-0862">Zinc</keyword>
<reference evidence="5 6" key="2">
    <citation type="submission" date="2017-10" db="EMBL/GenBank/DDBJ databases">
        <title>Extensive intraspecific genome diversity in a model arbuscular mycorrhizal fungus.</title>
        <authorList>
            <person name="Chen E.C.H."/>
            <person name="Morin E."/>
            <person name="Baudet D."/>
            <person name="Noel J."/>
            <person name="Ndikumana S."/>
            <person name="Charron P."/>
            <person name="St-Onge C."/>
            <person name="Giorgi J."/>
            <person name="Grigoriev I.V."/>
            <person name="Roux C."/>
            <person name="Martin F.M."/>
            <person name="Corradi N."/>
        </authorList>
    </citation>
    <scope>NUCLEOTIDE SEQUENCE [LARGE SCALE GENOMIC DNA]</scope>
    <source>
        <strain evidence="5 6">C2</strain>
    </source>
</reference>
<comment type="caution">
    <text evidence="5">The sequence shown here is derived from an EMBL/GenBank/DDBJ whole genome shotgun (WGS) entry which is preliminary data.</text>
</comment>
<dbReference type="Proteomes" id="UP000233469">
    <property type="component" value="Unassembled WGS sequence"/>
</dbReference>
<dbReference type="VEuPathDB" id="FungiDB:FUN_021364"/>
<sequence>MPQVAYILLIQYFLIFCRINEVTKCEFKRYKRERPADWRVPLGPGSFVNNLKTLAYNILKSLEDNAVRDIEFSELGPCTECDNEILSLPLKALTLLSCGHVFHRLCIEKKLLLAETGVCPFPDCKRSVDIIGDANTRRETNHEEKSPETPREEDDQEMDVDEDGEDDDGGTNADKEEEVETSCGEAESNTYFSWHFLTVNFTKYQFE</sequence>
<protein>
    <recommendedName>
        <fullName evidence="4">RING-type domain-containing protein</fullName>
    </recommendedName>
</protein>
<evidence type="ECO:0000256" key="3">
    <source>
        <dbReference type="SAM" id="SignalP"/>
    </source>
</evidence>
<evidence type="ECO:0000256" key="2">
    <source>
        <dbReference type="SAM" id="MobiDB-lite"/>
    </source>
</evidence>
<feature type="signal peptide" evidence="3">
    <location>
        <begin position="1"/>
        <end position="24"/>
    </location>
</feature>
<feature type="region of interest" description="Disordered" evidence="2">
    <location>
        <begin position="135"/>
        <end position="186"/>
    </location>
</feature>
<dbReference type="InterPro" id="IPR001841">
    <property type="entry name" value="Znf_RING"/>
</dbReference>